<feature type="binding site" evidence="8">
    <location>
        <position position="10"/>
    </location>
    <ligand>
        <name>a divalent metal cation</name>
        <dbReference type="ChEBI" id="CHEBI:60240"/>
    </ligand>
</feature>
<feature type="site" description="Transition state stabilizer" evidence="8">
    <location>
        <position position="34"/>
    </location>
</feature>
<feature type="binding site" evidence="8">
    <location>
        <begin position="34"/>
        <end position="35"/>
    </location>
    <ligand>
        <name>4-CDP-2-C-methyl-D-erythritol 2-phosphate</name>
        <dbReference type="ChEBI" id="CHEBI:57919"/>
    </ligand>
</feature>
<reference evidence="11" key="1">
    <citation type="submission" date="2020-12" db="EMBL/GenBank/DDBJ databases">
        <title>M. sibirica DSM 26468T genome.</title>
        <authorList>
            <person name="Thieme N."/>
            <person name="Rettenmaier R."/>
            <person name="Zverlov V."/>
            <person name="Liebl W."/>
        </authorList>
    </citation>
    <scope>NUCLEOTIDE SEQUENCE</scope>
    <source>
        <strain evidence="11">DSM 26468</strain>
    </source>
</reference>
<dbReference type="PROSITE" id="PS01350">
    <property type="entry name" value="ISPF"/>
    <property type="match status" value="1"/>
</dbReference>
<dbReference type="InterPro" id="IPR020555">
    <property type="entry name" value="MECDP_synthase_CS"/>
</dbReference>
<comment type="similarity">
    <text evidence="3 8 9">Belongs to the IspF family.</text>
</comment>
<feature type="binding site" evidence="8">
    <location>
        <position position="42"/>
    </location>
    <ligand>
        <name>a divalent metal cation</name>
        <dbReference type="ChEBI" id="CHEBI:60240"/>
    </ligand>
</feature>
<evidence type="ECO:0000313" key="12">
    <source>
        <dbReference type="Proteomes" id="UP000623269"/>
    </source>
</evidence>
<comment type="subunit">
    <text evidence="8">Homotrimer.</text>
</comment>
<keyword evidence="6 8" id="KW-0414">Isoprene biosynthesis</keyword>
<dbReference type="UniPathway" id="UPA00056">
    <property type="reaction ID" value="UER00095"/>
</dbReference>
<feature type="binding site" evidence="8">
    <location>
        <position position="8"/>
    </location>
    <ligand>
        <name>a divalent metal cation</name>
        <dbReference type="ChEBI" id="CHEBI:60240"/>
    </ligand>
</feature>
<organism evidence="11 12">
    <name type="scientific">Mobilitalea sibirica</name>
    <dbReference type="NCBI Taxonomy" id="1462919"/>
    <lineage>
        <taxon>Bacteria</taxon>
        <taxon>Bacillati</taxon>
        <taxon>Bacillota</taxon>
        <taxon>Clostridia</taxon>
        <taxon>Lachnospirales</taxon>
        <taxon>Lachnospiraceae</taxon>
        <taxon>Mobilitalea</taxon>
    </lineage>
</organism>
<comment type="pathway">
    <text evidence="2 8">Isoprenoid biosynthesis; isopentenyl diphosphate biosynthesis via DXP pathway; isopentenyl diphosphate from 1-deoxy-D-xylulose 5-phosphate: step 4/6.</text>
</comment>
<evidence type="ECO:0000256" key="9">
    <source>
        <dbReference type="RuleBase" id="RU004395"/>
    </source>
</evidence>
<dbReference type="CDD" id="cd00554">
    <property type="entry name" value="MECDP_synthase"/>
    <property type="match status" value="1"/>
</dbReference>
<gene>
    <name evidence="8" type="primary">ispF</name>
    <name evidence="11" type="ORF">I5677_06565</name>
</gene>
<feature type="binding site" evidence="8">
    <location>
        <begin position="61"/>
        <end position="65"/>
    </location>
    <ligand>
        <name>4-CDP-2-C-methyl-D-erythritol 2-phosphate</name>
        <dbReference type="ChEBI" id="CHEBI:57919"/>
    </ligand>
</feature>
<feature type="site" description="Transition state stabilizer" evidence="8">
    <location>
        <position position="133"/>
    </location>
</feature>
<dbReference type="Proteomes" id="UP000623269">
    <property type="component" value="Unassembled WGS sequence"/>
</dbReference>
<dbReference type="GO" id="GO:0016114">
    <property type="term" value="P:terpenoid biosynthetic process"/>
    <property type="evidence" value="ECO:0007669"/>
    <property type="project" value="InterPro"/>
</dbReference>
<dbReference type="Gene3D" id="3.30.1330.50">
    <property type="entry name" value="2-C-methyl-D-erythritol 2,4-cyclodiphosphate synthase"/>
    <property type="match status" value="1"/>
</dbReference>
<dbReference type="GO" id="GO:0019288">
    <property type="term" value="P:isopentenyl diphosphate biosynthetic process, methylerythritol 4-phosphate pathway"/>
    <property type="evidence" value="ECO:0007669"/>
    <property type="project" value="UniProtKB-UniRule"/>
</dbReference>
<evidence type="ECO:0000256" key="8">
    <source>
        <dbReference type="HAMAP-Rule" id="MF_00107"/>
    </source>
</evidence>
<dbReference type="FunFam" id="3.30.1330.50:FF:000001">
    <property type="entry name" value="2-C-methyl-D-erythritol 2,4-cyclodiphosphate synthase"/>
    <property type="match status" value="1"/>
</dbReference>
<feature type="domain" description="2-C-methyl-D-erythritol 2,4-cyclodiphosphate synthase" evidence="10">
    <location>
        <begin position="1"/>
        <end position="154"/>
    </location>
</feature>
<dbReference type="AlphaFoldDB" id="A0A8J7H286"/>
<feature type="binding site" evidence="8">
    <location>
        <begin position="132"/>
        <end position="135"/>
    </location>
    <ligand>
        <name>4-CDP-2-C-methyl-D-erythritol 2-phosphate</name>
        <dbReference type="ChEBI" id="CHEBI:57919"/>
    </ligand>
</feature>
<dbReference type="HAMAP" id="MF_00107">
    <property type="entry name" value="IspF"/>
    <property type="match status" value="1"/>
</dbReference>
<evidence type="ECO:0000256" key="7">
    <source>
        <dbReference type="ARBA" id="ARBA00023239"/>
    </source>
</evidence>
<accession>A0A8J7H286</accession>
<dbReference type="EMBL" id="JAEAGR010000005">
    <property type="protein sequence ID" value="MBH1940545.1"/>
    <property type="molecule type" value="Genomic_DNA"/>
</dbReference>
<dbReference type="NCBIfam" id="TIGR00151">
    <property type="entry name" value="ispF"/>
    <property type="match status" value="1"/>
</dbReference>
<dbReference type="GO" id="GO:0046872">
    <property type="term" value="F:metal ion binding"/>
    <property type="evidence" value="ECO:0007669"/>
    <property type="project" value="UniProtKB-KW"/>
</dbReference>
<comment type="function">
    <text evidence="8">Involved in the biosynthesis of isopentenyl diphosphate (IPP) and dimethylallyl diphosphate (DMAPP), two major building blocks of isoprenoid compounds. Catalyzes the conversion of 4-diphosphocytidyl-2-C-methyl-D-erythritol 2-phosphate (CDP-ME2P) to 2-C-methyl-D-erythritol 2,4-cyclodiphosphate (ME-CPP) with a corresponding release of cytidine 5-monophosphate (CMP).</text>
</comment>
<dbReference type="RefSeq" id="WP_197660768.1">
    <property type="nucleotide sequence ID" value="NZ_JAEAGR010000005.1"/>
</dbReference>
<dbReference type="InterPro" id="IPR036571">
    <property type="entry name" value="MECDP_synthase_sf"/>
</dbReference>
<evidence type="ECO:0000256" key="3">
    <source>
        <dbReference type="ARBA" id="ARBA00008480"/>
    </source>
</evidence>
<evidence type="ECO:0000256" key="5">
    <source>
        <dbReference type="ARBA" id="ARBA00022723"/>
    </source>
</evidence>
<evidence type="ECO:0000259" key="10">
    <source>
        <dbReference type="Pfam" id="PF02542"/>
    </source>
</evidence>
<feature type="binding site" evidence="8">
    <location>
        <begin position="56"/>
        <end position="58"/>
    </location>
    <ligand>
        <name>4-CDP-2-C-methyl-D-erythritol 2-phosphate</name>
        <dbReference type="ChEBI" id="CHEBI:57919"/>
    </ligand>
</feature>
<comment type="catalytic activity">
    <reaction evidence="1 8 9">
        <text>4-CDP-2-C-methyl-D-erythritol 2-phosphate = 2-C-methyl-D-erythritol 2,4-cyclic diphosphate + CMP</text>
        <dbReference type="Rhea" id="RHEA:23864"/>
        <dbReference type="ChEBI" id="CHEBI:57919"/>
        <dbReference type="ChEBI" id="CHEBI:58483"/>
        <dbReference type="ChEBI" id="CHEBI:60377"/>
        <dbReference type="EC" id="4.6.1.12"/>
    </reaction>
</comment>
<dbReference type="PANTHER" id="PTHR43181">
    <property type="entry name" value="2-C-METHYL-D-ERYTHRITOL 2,4-CYCLODIPHOSPHATE SYNTHASE, CHLOROPLASTIC"/>
    <property type="match status" value="1"/>
</dbReference>
<comment type="cofactor">
    <cofactor evidence="8">
        <name>a divalent metal cation</name>
        <dbReference type="ChEBI" id="CHEBI:60240"/>
    </cofactor>
    <text evidence="8">Binds 1 divalent metal cation per subunit.</text>
</comment>
<dbReference type="PANTHER" id="PTHR43181:SF1">
    <property type="entry name" value="2-C-METHYL-D-ERYTHRITOL 2,4-CYCLODIPHOSPHATE SYNTHASE, CHLOROPLASTIC"/>
    <property type="match status" value="1"/>
</dbReference>
<dbReference type="InterPro" id="IPR003526">
    <property type="entry name" value="MECDP_synthase"/>
</dbReference>
<feature type="binding site" evidence="8">
    <location>
        <position position="139"/>
    </location>
    <ligand>
        <name>4-CDP-2-C-methyl-D-erythritol 2-phosphate</name>
        <dbReference type="ChEBI" id="CHEBI:57919"/>
    </ligand>
</feature>
<dbReference type="GO" id="GO:0008685">
    <property type="term" value="F:2-C-methyl-D-erythritol 2,4-cyclodiphosphate synthase activity"/>
    <property type="evidence" value="ECO:0007669"/>
    <property type="project" value="UniProtKB-UniRule"/>
</dbReference>
<evidence type="ECO:0000313" key="11">
    <source>
        <dbReference type="EMBL" id="MBH1940545.1"/>
    </source>
</evidence>
<comment type="caution">
    <text evidence="8">Lacks conserved residue(s) required for the propagation of feature annotation.</text>
</comment>
<feature type="binding site" evidence="8">
    <location>
        <begin position="8"/>
        <end position="10"/>
    </location>
    <ligand>
        <name>4-CDP-2-C-methyl-D-erythritol 2-phosphate</name>
        <dbReference type="ChEBI" id="CHEBI:57919"/>
    </ligand>
</feature>
<dbReference type="Pfam" id="PF02542">
    <property type="entry name" value="YgbB"/>
    <property type="match status" value="1"/>
</dbReference>
<comment type="caution">
    <text evidence="11">The sequence shown here is derived from an EMBL/GenBank/DDBJ whole genome shotgun (WGS) entry which is preliminary data.</text>
</comment>
<proteinExistence type="inferred from homology"/>
<name>A0A8J7H286_9FIRM</name>
<evidence type="ECO:0000256" key="4">
    <source>
        <dbReference type="ARBA" id="ARBA00012579"/>
    </source>
</evidence>
<keyword evidence="5 8" id="KW-0479">Metal-binding</keyword>
<keyword evidence="12" id="KW-1185">Reference proteome</keyword>
<evidence type="ECO:0000256" key="1">
    <source>
        <dbReference type="ARBA" id="ARBA00000200"/>
    </source>
</evidence>
<dbReference type="SUPFAM" id="SSF69765">
    <property type="entry name" value="IpsF-like"/>
    <property type="match status" value="1"/>
</dbReference>
<protein>
    <recommendedName>
        <fullName evidence="4 8">2-C-methyl-D-erythritol 2,4-cyclodiphosphate synthase</fullName>
        <shortName evidence="8">MECDP-synthase</shortName>
        <shortName evidence="8">MECPP-synthase</shortName>
        <shortName evidence="8">MECPS</shortName>
        <ecNumber evidence="4 8">4.6.1.12</ecNumber>
    </recommendedName>
</protein>
<evidence type="ECO:0000256" key="6">
    <source>
        <dbReference type="ARBA" id="ARBA00023229"/>
    </source>
</evidence>
<dbReference type="EC" id="4.6.1.12" evidence="4 8"/>
<keyword evidence="7 8" id="KW-0456">Lyase</keyword>
<sequence>MRIGTGYDVHKLVEDRDLILGGVKIPYDKGLLGHSDADVLVHAIMDALLGAAALGDIGRHFPDTNSAYKGISSIELLKKVKALIEEQLYIIENIDATIIAQKPKLADFLPAMIDHIADALGITRDRINIKATTEEGLGFTGAGQGIAANAVCLLESAMNYQFDVTPKSSSTGCGGCGGCPKK</sequence>
<evidence type="ECO:0000256" key="2">
    <source>
        <dbReference type="ARBA" id="ARBA00004709"/>
    </source>
</evidence>